<evidence type="ECO:0000259" key="1">
    <source>
        <dbReference type="Pfam" id="PF00005"/>
    </source>
</evidence>
<dbReference type="Pfam" id="PF00005">
    <property type="entry name" value="ABC_tran"/>
    <property type="match status" value="1"/>
</dbReference>
<dbReference type="InterPro" id="IPR003439">
    <property type="entry name" value="ABC_transporter-like_ATP-bd"/>
</dbReference>
<organism evidence="2 3">
    <name type="scientific">Oenococcus oeni</name>
    <name type="common">Leuconostoc oenos</name>
    <dbReference type="NCBI Taxonomy" id="1247"/>
    <lineage>
        <taxon>Bacteria</taxon>
        <taxon>Bacillati</taxon>
        <taxon>Bacillota</taxon>
        <taxon>Bacilli</taxon>
        <taxon>Lactobacillales</taxon>
        <taxon>Lactobacillaceae</taxon>
        <taxon>Oenococcus</taxon>
    </lineage>
</organism>
<keyword evidence="2" id="KW-0067">ATP-binding</keyword>
<proteinExistence type="predicted"/>
<accession>A0AAJ2U9N7</accession>
<keyword evidence="2" id="KW-0547">Nucleotide-binding</keyword>
<dbReference type="Gene3D" id="3.40.50.300">
    <property type="entry name" value="P-loop containing nucleotide triphosphate hydrolases"/>
    <property type="match status" value="1"/>
</dbReference>
<dbReference type="InterPro" id="IPR015854">
    <property type="entry name" value="ABC_transpr_LolD-like"/>
</dbReference>
<dbReference type="InterPro" id="IPR027417">
    <property type="entry name" value="P-loop_NTPase"/>
</dbReference>
<dbReference type="EMBL" id="WERV01000008">
    <property type="protein sequence ID" value="MDV7715863.1"/>
    <property type="molecule type" value="Genomic_DNA"/>
</dbReference>
<feature type="domain" description="ABC transporter" evidence="1">
    <location>
        <begin position="4"/>
        <end position="33"/>
    </location>
</feature>
<sequence length="77" mass="8692">MPVYELSGGQQQRVALARLLLKKTSIILADEPTGSLDRKNGEQVMDILSSFAKKGCIVITVTHSNQYDRYFDRIIHI</sequence>
<reference evidence="2" key="1">
    <citation type="submission" date="2019-10" db="EMBL/GenBank/DDBJ databases">
        <title>Malate fermentation in French cider.</title>
        <authorList>
            <person name="Cousin F.J."/>
            <person name="Medina Fernandez S."/>
            <person name="Misery B."/>
            <person name="Laplace J.-M."/>
            <person name="Cretenet M."/>
        </authorList>
    </citation>
    <scope>NUCLEOTIDE SEQUENCE</scope>
    <source>
        <strain evidence="2">UCMA15129</strain>
    </source>
</reference>
<dbReference type="Proteomes" id="UP001281024">
    <property type="component" value="Unassembled WGS sequence"/>
</dbReference>
<comment type="caution">
    <text evidence="2">The sequence shown here is derived from an EMBL/GenBank/DDBJ whole genome shotgun (WGS) entry which is preliminary data.</text>
</comment>
<dbReference type="GO" id="GO:0016887">
    <property type="term" value="F:ATP hydrolysis activity"/>
    <property type="evidence" value="ECO:0007669"/>
    <property type="project" value="InterPro"/>
</dbReference>
<dbReference type="AlphaFoldDB" id="A0AAJ2U9N7"/>
<gene>
    <name evidence="2" type="ORF">GA838_09015</name>
</gene>
<name>A0AAJ2U9N7_OENOE</name>
<dbReference type="GO" id="GO:0005524">
    <property type="term" value="F:ATP binding"/>
    <property type="evidence" value="ECO:0007669"/>
    <property type="project" value="UniProtKB-KW"/>
</dbReference>
<dbReference type="GO" id="GO:0022857">
    <property type="term" value="F:transmembrane transporter activity"/>
    <property type="evidence" value="ECO:0007669"/>
    <property type="project" value="TreeGrafter"/>
</dbReference>
<evidence type="ECO:0000313" key="2">
    <source>
        <dbReference type="EMBL" id="MDV7715863.1"/>
    </source>
</evidence>
<dbReference type="GO" id="GO:0005886">
    <property type="term" value="C:plasma membrane"/>
    <property type="evidence" value="ECO:0007669"/>
    <property type="project" value="TreeGrafter"/>
</dbReference>
<evidence type="ECO:0000313" key="3">
    <source>
        <dbReference type="Proteomes" id="UP001281024"/>
    </source>
</evidence>
<dbReference type="SUPFAM" id="SSF52540">
    <property type="entry name" value="P-loop containing nucleoside triphosphate hydrolases"/>
    <property type="match status" value="1"/>
</dbReference>
<dbReference type="PANTHER" id="PTHR24220">
    <property type="entry name" value="IMPORT ATP-BINDING PROTEIN"/>
    <property type="match status" value="1"/>
</dbReference>
<protein>
    <submittedName>
        <fullName evidence="2">ATP-binding cassette domain-containing protein</fullName>
    </submittedName>
</protein>